<evidence type="ECO:0000313" key="2">
    <source>
        <dbReference type="EMBL" id="AIY65802.1"/>
    </source>
</evidence>
<dbReference type="InterPro" id="IPR052509">
    <property type="entry name" value="Metal_resp_DNA-bind_regulator"/>
</dbReference>
<dbReference type="InterPro" id="IPR036390">
    <property type="entry name" value="WH_DNA-bd_sf"/>
</dbReference>
<sequence>MKEKYLGEFEQMVMLAILKLADNAYGVSIRELLVEAIERDVSVGALYTTLERLEKKGLLTSSQGEAIAQRGGRAKKFYVVSGQGKQALNRSKNALETLWQGIQLKRKALYA</sequence>
<feature type="domain" description="Transcription regulator PadR N-terminal" evidence="1">
    <location>
        <begin position="15"/>
        <end position="89"/>
    </location>
</feature>
<gene>
    <name evidence="2" type="ORF">OM33_12095</name>
</gene>
<dbReference type="AlphaFoldDB" id="A0A0A7EIK3"/>
<dbReference type="RefSeq" id="WP_038642052.1">
    <property type="nucleotide sequence ID" value="NZ_CP009888.1"/>
</dbReference>
<dbReference type="InterPro" id="IPR036388">
    <property type="entry name" value="WH-like_DNA-bd_sf"/>
</dbReference>
<dbReference type="eggNOG" id="COG1695">
    <property type="taxonomic scope" value="Bacteria"/>
</dbReference>
<keyword evidence="3" id="KW-1185">Reference proteome</keyword>
<protein>
    <submittedName>
        <fullName evidence="2">PadR family transcriptional regulator</fullName>
    </submittedName>
</protein>
<name>A0A0A7EIK3_9GAMM</name>
<dbReference type="PANTHER" id="PTHR33169:SF14">
    <property type="entry name" value="TRANSCRIPTIONAL REGULATOR RV3488"/>
    <property type="match status" value="1"/>
</dbReference>
<dbReference type="InterPro" id="IPR005149">
    <property type="entry name" value="Tscrpt_reg_PadR_N"/>
</dbReference>
<dbReference type="EMBL" id="CP009888">
    <property type="protein sequence ID" value="AIY65802.1"/>
    <property type="molecule type" value="Genomic_DNA"/>
</dbReference>
<dbReference type="SUPFAM" id="SSF46785">
    <property type="entry name" value="Winged helix' DNA-binding domain"/>
    <property type="match status" value="1"/>
</dbReference>
<evidence type="ECO:0000259" key="1">
    <source>
        <dbReference type="Pfam" id="PF03551"/>
    </source>
</evidence>
<dbReference type="STRING" id="1348114.OM33_12095"/>
<proteinExistence type="predicted"/>
<reference evidence="2 3" key="1">
    <citation type="submission" date="2014-11" db="EMBL/GenBank/DDBJ databases">
        <title>Complete Genome Sequence of Pseudoalteromonas sp. Strain OCN003 Isolated from Kaneohe Bay, Oahu, Hawaii.</title>
        <authorList>
            <person name="Beurmann S."/>
            <person name="Videau P."/>
            <person name="Ushijima B."/>
            <person name="Smith A.M."/>
            <person name="Aeby G.S."/>
            <person name="Callahan S.M."/>
            <person name="Belcaid M."/>
        </authorList>
    </citation>
    <scope>NUCLEOTIDE SEQUENCE [LARGE SCALE GENOMIC DNA]</scope>
    <source>
        <strain evidence="2 3">OCN003</strain>
    </source>
</reference>
<dbReference type="PANTHER" id="PTHR33169">
    <property type="entry name" value="PADR-FAMILY TRANSCRIPTIONAL REGULATOR"/>
    <property type="match status" value="1"/>
</dbReference>
<accession>A0A0A7EIK3</accession>
<dbReference type="HOGENOM" id="CLU_063440_12_0_6"/>
<dbReference type="Gene3D" id="1.10.10.10">
    <property type="entry name" value="Winged helix-like DNA-binding domain superfamily/Winged helix DNA-binding domain"/>
    <property type="match status" value="1"/>
</dbReference>
<dbReference type="Proteomes" id="UP000030341">
    <property type="component" value="Chromosome 1"/>
</dbReference>
<evidence type="ECO:0000313" key="3">
    <source>
        <dbReference type="Proteomes" id="UP000030341"/>
    </source>
</evidence>
<dbReference type="KEGG" id="pseo:OM33_12095"/>
<dbReference type="Pfam" id="PF03551">
    <property type="entry name" value="PadR"/>
    <property type="match status" value="1"/>
</dbReference>
<organism evidence="2 3">
    <name type="scientific">Pseudoalteromonas piratica</name>
    <dbReference type="NCBI Taxonomy" id="1348114"/>
    <lineage>
        <taxon>Bacteria</taxon>
        <taxon>Pseudomonadati</taxon>
        <taxon>Pseudomonadota</taxon>
        <taxon>Gammaproteobacteria</taxon>
        <taxon>Alteromonadales</taxon>
        <taxon>Pseudoalteromonadaceae</taxon>
        <taxon>Pseudoalteromonas</taxon>
    </lineage>
</organism>